<feature type="compositionally biased region" description="Basic residues" evidence="1">
    <location>
        <begin position="103"/>
        <end position="114"/>
    </location>
</feature>
<reference evidence="2" key="1">
    <citation type="journal article" date="2019" name="Sci. Rep.">
        <title>Draft genome of Tanacetum cinerariifolium, the natural source of mosquito coil.</title>
        <authorList>
            <person name="Yamashiro T."/>
            <person name="Shiraishi A."/>
            <person name="Satake H."/>
            <person name="Nakayama K."/>
        </authorList>
    </citation>
    <scope>NUCLEOTIDE SEQUENCE</scope>
</reference>
<gene>
    <name evidence="2" type="ORF">Tci_846474</name>
</gene>
<sequence>SVEVADLNASLQGKVLVITALKEQLKGKAVLPKAVSLNPIDPTLLQVDVVPLIPKFCKNRTAHIDYLKHTLEEAATLRELVESERLLRVALVSSASGSQSKYNTKKNRIRRTLKKAKETELKDHPRKVKSSLNKASVVESRASSS</sequence>
<evidence type="ECO:0000256" key="1">
    <source>
        <dbReference type="SAM" id="MobiDB-lite"/>
    </source>
</evidence>
<protein>
    <submittedName>
        <fullName evidence="2">Uncharacterized protein</fullName>
    </submittedName>
</protein>
<accession>A0A699QSV4</accession>
<name>A0A699QSV4_TANCI</name>
<proteinExistence type="predicted"/>
<comment type="caution">
    <text evidence="2">The sequence shown here is derived from an EMBL/GenBank/DDBJ whole genome shotgun (WGS) entry which is preliminary data.</text>
</comment>
<dbReference type="EMBL" id="BKCJ011047633">
    <property type="protein sequence ID" value="GFC74504.1"/>
    <property type="molecule type" value="Genomic_DNA"/>
</dbReference>
<feature type="region of interest" description="Disordered" evidence="1">
    <location>
        <begin position="94"/>
        <end position="145"/>
    </location>
</feature>
<evidence type="ECO:0000313" key="2">
    <source>
        <dbReference type="EMBL" id="GFC74504.1"/>
    </source>
</evidence>
<feature type="non-terminal residue" evidence="2">
    <location>
        <position position="1"/>
    </location>
</feature>
<organism evidence="2">
    <name type="scientific">Tanacetum cinerariifolium</name>
    <name type="common">Dalmatian daisy</name>
    <name type="synonym">Chrysanthemum cinerariifolium</name>
    <dbReference type="NCBI Taxonomy" id="118510"/>
    <lineage>
        <taxon>Eukaryota</taxon>
        <taxon>Viridiplantae</taxon>
        <taxon>Streptophyta</taxon>
        <taxon>Embryophyta</taxon>
        <taxon>Tracheophyta</taxon>
        <taxon>Spermatophyta</taxon>
        <taxon>Magnoliopsida</taxon>
        <taxon>eudicotyledons</taxon>
        <taxon>Gunneridae</taxon>
        <taxon>Pentapetalae</taxon>
        <taxon>asterids</taxon>
        <taxon>campanulids</taxon>
        <taxon>Asterales</taxon>
        <taxon>Asteraceae</taxon>
        <taxon>Asteroideae</taxon>
        <taxon>Anthemideae</taxon>
        <taxon>Anthemidinae</taxon>
        <taxon>Tanacetum</taxon>
    </lineage>
</organism>
<dbReference type="AlphaFoldDB" id="A0A699QSV4"/>
<feature type="non-terminal residue" evidence="2">
    <location>
        <position position="145"/>
    </location>
</feature>